<evidence type="ECO:0000313" key="2">
    <source>
        <dbReference type="EnsemblMetazoa" id="tetur18g01910.1"/>
    </source>
</evidence>
<gene>
    <name evidence="2" type="primary">107366481</name>
</gene>
<proteinExistence type="predicted"/>
<name>T1KR14_TETUR</name>
<dbReference type="EnsemblMetazoa" id="tetur18g01910.1">
    <property type="protein sequence ID" value="tetur18g01910.1"/>
    <property type="gene ID" value="tetur18g01910"/>
</dbReference>
<keyword evidence="3" id="KW-1185">Reference proteome</keyword>
<dbReference type="Proteomes" id="UP000015104">
    <property type="component" value="Unassembled WGS sequence"/>
</dbReference>
<dbReference type="OrthoDB" id="10349004at2759"/>
<keyword evidence="1" id="KW-0175">Coiled coil</keyword>
<reference evidence="3" key="1">
    <citation type="submission" date="2011-08" db="EMBL/GenBank/DDBJ databases">
        <authorList>
            <person name="Rombauts S."/>
        </authorList>
    </citation>
    <scope>NUCLEOTIDE SEQUENCE</scope>
    <source>
        <strain evidence="3">London</strain>
    </source>
</reference>
<dbReference type="KEGG" id="tut:107366481"/>
<accession>T1KR14</accession>
<dbReference type="HOGENOM" id="CLU_1216150_0_0_1"/>
<dbReference type="AlphaFoldDB" id="T1KR14"/>
<dbReference type="EMBL" id="CAEY01000383">
    <property type="status" value="NOT_ANNOTATED_CDS"/>
    <property type="molecule type" value="Genomic_DNA"/>
</dbReference>
<protein>
    <submittedName>
        <fullName evidence="2">Uncharacterized protein</fullName>
    </submittedName>
</protein>
<feature type="coiled-coil region" evidence="1">
    <location>
        <begin position="25"/>
        <end position="94"/>
    </location>
</feature>
<dbReference type="OMA" id="HSANEVM"/>
<sequence>MSSMYAENQTDEPEDPVFTSLVTSVLKLQNENKTSKEAIKKLEDEYKKEKRKIEEEKILNKEIFEEVANLEIEKSKAQEELEKLINHNKMLRETCSGSCQNLTHSANEVMVKLKEIINCSTTMKDTLSRINQRLVKDGPETKTTGVNTDLSGDDYAGVTVQSDIPSYKDNVIEVLTNSNFDLERQIEAITQKFIPSDSMLVLVDEWRELRLQANRMKKTMDSAINFAK</sequence>
<organism evidence="2 3">
    <name type="scientific">Tetranychus urticae</name>
    <name type="common">Two-spotted spider mite</name>
    <dbReference type="NCBI Taxonomy" id="32264"/>
    <lineage>
        <taxon>Eukaryota</taxon>
        <taxon>Metazoa</taxon>
        <taxon>Ecdysozoa</taxon>
        <taxon>Arthropoda</taxon>
        <taxon>Chelicerata</taxon>
        <taxon>Arachnida</taxon>
        <taxon>Acari</taxon>
        <taxon>Acariformes</taxon>
        <taxon>Trombidiformes</taxon>
        <taxon>Prostigmata</taxon>
        <taxon>Eleutherengona</taxon>
        <taxon>Raphignathae</taxon>
        <taxon>Tetranychoidea</taxon>
        <taxon>Tetranychidae</taxon>
        <taxon>Tetranychus</taxon>
    </lineage>
</organism>
<reference evidence="2" key="2">
    <citation type="submission" date="2015-06" db="UniProtKB">
        <authorList>
            <consortium name="EnsemblMetazoa"/>
        </authorList>
    </citation>
    <scope>IDENTIFICATION</scope>
</reference>
<evidence type="ECO:0000313" key="3">
    <source>
        <dbReference type="Proteomes" id="UP000015104"/>
    </source>
</evidence>
<evidence type="ECO:0000256" key="1">
    <source>
        <dbReference type="SAM" id="Coils"/>
    </source>
</evidence>